<proteinExistence type="predicted"/>
<sequence>METRTKIGIAIKLLSGMLLSTALAIPLVVEAGRGHHHHRHHQDHYHHHHDHRHHHHNHYNTRNIYYNQSYYPPAYYSPVYDGNYGVAPRNFFFGINTGNARFMLGY</sequence>
<dbReference type="Proteomes" id="UP000183454">
    <property type="component" value="Unassembled WGS sequence"/>
</dbReference>
<evidence type="ECO:0000256" key="1">
    <source>
        <dbReference type="SAM" id="MobiDB-lite"/>
    </source>
</evidence>
<gene>
    <name evidence="2" type="ORF">SAMN05421882_101737</name>
</gene>
<name>A0A1H2UQP1_9PROT</name>
<dbReference type="EMBL" id="FNNH01000017">
    <property type="protein sequence ID" value="SDW58402.1"/>
    <property type="molecule type" value="Genomic_DNA"/>
</dbReference>
<dbReference type="RefSeq" id="WP_074666924.1">
    <property type="nucleotide sequence ID" value="NZ_FNNH01000017.1"/>
</dbReference>
<organism evidence="2 3">
    <name type="scientific">Nitrosomonas communis</name>
    <dbReference type="NCBI Taxonomy" id="44574"/>
    <lineage>
        <taxon>Bacteria</taxon>
        <taxon>Pseudomonadati</taxon>
        <taxon>Pseudomonadota</taxon>
        <taxon>Betaproteobacteria</taxon>
        <taxon>Nitrosomonadales</taxon>
        <taxon>Nitrosomonadaceae</taxon>
        <taxon>Nitrosomonas</taxon>
    </lineage>
</organism>
<dbReference type="AlphaFoldDB" id="A0A1H2UQP1"/>
<evidence type="ECO:0000313" key="2">
    <source>
        <dbReference type="EMBL" id="SDW58402.1"/>
    </source>
</evidence>
<accession>A0A1H2UQP1</accession>
<evidence type="ECO:0000313" key="3">
    <source>
        <dbReference type="Proteomes" id="UP000183454"/>
    </source>
</evidence>
<reference evidence="2 3" key="1">
    <citation type="submission" date="2016-10" db="EMBL/GenBank/DDBJ databases">
        <authorList>
            <person name="de Groot N.N."/>
        </authorList>
    </citation>
    <scope>NUCLEOTIDE SEQUENCE [LARGE SCALE GENOMIC DNA]</scope>
    <source>
        <strain evidence="2 3">Nm110</strain>
    </source>
</reference>
<feature type="region of interest" description="Disordered" evidence="1">
    <location>
        <begin position="35"/>
        <end position="57"/>
    </location>
</feature>
<protein>
    <submittedName>
        <fullName evidence="2">Uncharacterized protein</fullName>
    </submittedName>
</protein>